<evidence type="ECO:0000313" key="5">
    <source>
        <dbReference type="EMBL" id="AXH43572.1"/>
    </source>
</evidence>
<dbReference type="InterPro" id="IPR001387">
    <property type="entry name" value="Cro/C1-type_HTH"/>
</dbReference>
<dbReference type="PANTHER" id="PTHR40661">
    <property type="match status" value="1"/>
</dbReference>
<name>A0A4Y1NRH0_9CAUD</name>
<reference evidence="5 6" key="1">
    <citation type="journal article" date="2019" name="J. Basic Microbiol.">
        <title>Complete genome sequence analysis of temperate Erwinia bacteriophages 49 and 59.</title>
        <authorList>
            <person name="Zlatohurska M."/>
            <person name="Gorb T."/>
            <person name="Romaniuk L."/>
            <person name="Korol N."/>
            <person name="Faidiuk Y."/>
            <person name="Kropinski A.M."/>
            <person name="Kushkina A."/>
            <person name="Tovkach F."/>
        </authorList>
    </citation>
    <scope>NUCLEOTIDE SEQUENCE [LARGE SCALE GENOMIC DNA]</scope>
</reference>
<dbReference type="Pfam" id="PF00717">
    <property type="entry name" value="Peptidase_S24"/>
    <property type="match status" value="1"/>
</dbReference>
<dbReference type="GO" id="GO:0003677">
    <property type="term" value="F:DNA binding"/>
    <property type="evidence" value="ECO:0007669"/>
    <property type="project" value="UniProtKB-KW"/>
</dbReference>
<keyword evidence="3" id="KW-0804">Transcription</keyword>
<dbReference type="InterPro" id="IPR015927">
    <property type="entry name" value="Peptidase_S24_S26A/B/C"/>
</dbReference>
<evidence type="ECO:0000313" key="6">
    <source>
        <dbReference type="Proteomes" id="UP000310697"/>
    </source>
</evidence>
<dbReference type="Gene3D" id="2.10.109.10">
    <property type="entry name" value="Umud Fragment, subunit A"/>
    <property type="match status" value="1"/>
</dbReference>
<feature type="domain" description="HTH cro/C1-type" evidence="4">
    <location>
        <begin position="10"/>
        <end position="64"/>
    </location>
</feature>
<dbReference type="PROSITE" id="PS50943">
    <property type="entry name" value="HTH_CROC1"/>
    <property type="match status" value="1"/>
</dbReference>
<dbReference type="Pfam" id="PF01381">
    <property type="entry name" value="HTH_3"/>
    <property type="match status" value="1"/>
</dbReference>
<dbReference type="SUPFAM" id="SSF51306">
    <property type="entry name" value="LexA/Signal peptidase"/>
    <property type="match status" value="1"/>
</dbReference>
<dbReference type="Gene3D" id="1.10.260.40">
    <property type="entry name" value="lambda repressor-like DNA-binding domains"/>
    <property type="match status" value="1"/>
</dbReference>
<dbReference type="SMART" id="SM00530">
    <property type="entry name" value="HTH_XRE"/>
    <property type="match status" value="1"/>
</dbReference>
<dbReference type="Proteomes" id="UP000310697">
    <property type="component" value="Segment"/>
</dbReference>
<evidence type="ECO:0000256" key="3">
    <source>
        <dbReference type="ARBA" id="ARBA00023163"/>
    </source>
</evidence>
<dbReference type="PANTHER" id="PTHR40661:SF3">
    <property type="entry name" value="FELS-1 PROPHAGE TRANSCRIPTIONAL REGULATOR"/>
    <property type="match status" value="1"/>
</dbReference>
<dbReference type="InterPro" id="IPR010982">
    <property type="entry name" value="Lambda_DNA-bd_dom_sf"/>
</dbReference>
<dbReference type="CDD" id="cd00093">
    <property type="entry name" value="HTH_XRE"/>
    <property type="match status" value="1"/>
</dbReference>
<dbReference type="InterPro" id="IPR039418">
    <property type="entry name" value="LexA-like"/>
</dbReference>
<gene>
    <name evidence="5" type="ORF">MZUP2_540</name>
</gene>
<keyword evidence="6" id="KW-1185">Reference proteome</keyword>
<dbReference type="SUPFAM" id="SSF47413">
    <property type="entry name" value="lambda repressor-like DNA-binding domains"/>
    <property type="match status" value="1"/>
</dbReference>
<keyword evidence="2" id="KW-0238">DNA-binding</keyword>
<dbReference type="EMBL" id="MH443101">
    <property type="protein sequence ID" value="AXH43572.1"/>
    <property type="molecule type" value="Genomic_DNA"/>
</dbReference>
<evidence type="ECO:0000256" key="2">
    <source>
        <dbReference type="ARBA" id="ARBA00023125"/>
    </source>
</evidence>
<organism evidence="5 6">
    <name type="scientific">Erwinia phage vB_EhrS_59</name>
    <dbReference type="NCBI Taxonomy" id="2283025"/>
    <lineage>
        <taxon>Viruses</taxon>
        <taxon>Duplodnaviria</taxon>
        <taxon>Heunggongvirae</taxon>
        <taxon>Uroviricota</taxon>
        <taxon>Caudoviricetes</taxon>
        <taxon>Feofaniavirus</taxon>
        <taxon>Feofaniavirus Eho59</taxon>
    </lineage>
</organism>
<protein>
    <submittedName>
        <fullName evidence="5">Repressor protein CI</fullName>
    </submittedName>
</protein>
<dbReference type="CDD" id="cd06529">
    <property type="entry name" value="S24_LexA-like"/>
    <property type="match status" value="1"/>
</dbReference>
<keyword evidence="1" id="KW-0805">Transcription regulation</keyword>
<evidence type="ECO:0000259" key="4">
    <source>
        <dbReference type="PROSITE" id="PS50943"/>
    </source>
</evidence>
<proteinExistence type="predicted"/>
<accession>A0A4Y1NRH0</accession>
<sequence length="220" mass="24644">MKITSVGERIRARRKELRLTQKDLSAKVGVSHVSISQWEKDETSPRGENLLALARALGVTANFISTGEESISNVSPSDMGSKRIPVLSYVQAGMWTESQEYRAHDGGISYLLMDDNCSESTFALVIEGDSMMPKFTPGDRIIVDPDVYPVPGDFVVARDELKNETVFKKYRPTGTDDHGNDIYELVPLNDDFPTLRSDSGRLNVIGTMIEHRISRKNHRR</sequence>
<evidence type="ECO:0000256" key="1">
    <source>
        <dbReference type="ARBA" id="ARBA00023015"/>
    </source>
</evidence>
<dbReference type="InterPro" id="IPR036286">
    <property type="entry name" value="LexA/Signal_pep-like_sf"/>
</dbReference>